<feature type="binding site" evidence="1">
    <location>
        <position position="201"/>
    </location>
    <ligand>
        <name>Mn(2+)</name>
        <dbReference type="ChEBI" id="CHEBI:29035"/>
        <label>2</label>
    </ligand>
</feature>
<dbReference type="GO" id="GO:0005737">
    <property type="term" value="C:cytoplasm"/>
    <property type="evidence" value="ECO:0007669"/>
    <property type="project" value="TreeGrafter"/>
</dbReference>
<dbReference type="GO" id="GO:0016805">
    <property type="term" value="F:dipeptidase activity"/>
    <property type="evidence" value="ECO:0007669"/>
    <property type="project" value="TreeGrafter"/>
</dbReference>
<dbReference type="SUPFAM" id="SSF55031">
    <property type="entry name" value="Bacterial exopeptidase dimerisation domain"/>
    <property type="match status" value="1"/>
</dbReference>
<dbReference type="EMBL" id="FOAD01000001">
    <property type="protein sequence ID" value="SEK68119.1"/>
    <property type="molecule type" value="Genomic_DNA"/>
</dbReference>
<dbReference type="NCBIfam" id="TIGR01891">
    <property type="entry name" value="amidohydrolases"/>
    <property type="match status" value="1"/>
</dbReference>
<dbReference type="Proteomes" id="UP000183894">
    <property type="component" value="Unassembled WGS sequence"/>
</dbReference>
<dbReference type="AlphaFoldDB" id="A0A1H7J066"/>
<feature type="binding site" evidence="1">
    <location>
        <position position="177"/>
    </location>
    <ligand>
        <name>Mn(2+)</name>
        <dbReference type="ChEBI" id="CHEBI:29035"/>
        <label>2</label>
    </ligand>
</feature>
<dbReference type="PIRSF" id="PIRSF005962">
    <property type="entry name" value="Pept_M20D_amidohydro"/>
    <property type="match status" value="1"/>
</dbReference>
<evidence type="ECO:0000313" key="4">
    <source>
        <dbReference type="Proteomes" id="UP000183894"/>
    </source>
</evidence>
<evidence type="ECO:0000313" key="3">
    <source>
        <dbReference type="EMBL" id="SEK68119.1"/>
    </source>
</evidence>
<dbReference type="SUPFAM" id="SSF53187">
    <property type="entry name" value="Zn-dependent exopeptidases"/>
    <property type="match status" value="1"/>
</dbReference>
<keyword evidence="1" id="KW-0464">Manganese</keyword>
<dbReference type="InterPro" id="IPR052030">
    <property type="entry name" value="Peptidase_M20/M20A_hydrolases"/>
</dbReference>
<proteinExistence type="predicted"/>
<dbReference type="Gene3D" id="3.40.630.10">
    <property type="entry name" value="Zn peptidases"/>
    <property type="match status" value="1"/>
</dbReference>
<dbReference type="InterPro" id="IPR017439">
    <property type="entry name" value="Amidohydrolase"/>
</dbReference>
<dbReference type="OrthoDB" id="247417at2157"/>
<dbReference type="GO" id="GO:0071713">
    <property type="term" value="F:para-aminobenzoyl-glutamate hydrolase activity"/>
    <property type="evidence" value="ECO:0007669"/>
    <property type="project" value="TreeGrafter"/>
</dbReference>
<evidence type="ECO:0000259" key="2">
    <source>
        <dbReference type="Pfam" id="PF07687"/>
    </source>
</evidence>
<accession>A0A1H7J066</accession>
<organism evidence="3 4">
    <name type="scientific">Haloferax larsenii</name>
    <dbReference type="NCBI Taxonomy" id="302484"/>
    <lineage>
        <taxon>Archaea</taxon>
        <taxon>Methanobacteriati</taxon>
        <taxon>Methanobacteriota</taxon>
        <taxon>Stenosarchaea group</taxon>
        <taxon>Halobacteria</taxon>
        <taxon>Halobacteriales</taxon>
        <taxon>Haloferacaceae</taxon>
        <taxon>Haloferax</taxon>
    </lineage>
</organism>
<dbReference type="GO" id="GO:0046657">
    <property type="term" value="P:folic acid catabolic process"/>
    <property type="evidence" value="ECO:0007669"/>
    <property type="project" value="TreeGrafter"/>
</dbReference>
<feature type="binding site" evidence="1">
    <location>
        <position position="143"/>
    </location>
    <ligand>
        <name>Mn(2+)</name>
        <dbReference type="ChEBI" id="CHEBI:29035"/>
        <label>2</label>
    </ligand>
</feature>
<reference evidence="3 4" key="1">
    <citation type="submission" date="2016-10" db="EMBL/GenBank/DDBJ databases">
        <authorList>
            <person name="de Groot N.N."/>
        </authorList>
    </citation>
    <scope>NUCLEOTIDE SEQUENCE [LARGE SCALE GENOMIC DNA]</scope>
    <source>
        <strain evidence="3 4">CDM_5</strain>
    </source>
</reference>
<dbReference type="Pfam" id="PF01546">
    <property type="entry name" value="Peptidase_M20"/>
    <property type="match status" value="1"/>
</dbReference>
<gene>
    <name evidence="3" type="ORF">SAMN04488691_1011072</name>
</gene>
<dbReference type="InterPro" id="IPR011650">
    <property type="entry name" value="Peptidase_M20_dimer"/>
</dbReference>
<dbReference type="PANTHER" id="PTHR30575">
    <property type="entry name" value="PEPTIDASE M20"/>
    <property type="match status" value="1"/>
</dbReference>
<keyword evidence="1" id="KW-0479">Metal-binding</keyword>
<dbReference type="RefSeq" id="WP_074792481.1">
    <property type="nucleotide sequence ID" value="NZ_FOAD01000001.1"/>
</dbReference>
<feature type="binding site" evidence="1">
    <location>
        <position position="397"/>
    </location>
    <ligand>
        <name>Mn(2+)</name>
        <dbReference type="ChEBI" id="CHEBI:29035"/>
        <label>1</label>
    </ligand>
</feature>
<sequence>MSHQATMDDLIAFRRDLHRHPEPAWREFYTTARIVDELETRDLDALYVGPEILGTEERMAVPDDDELDTWFERARAAGAREDILERLTGGYTGALAVFERGEGPTVGLRVDIDALPITESDEETHLPTAEGFRSENEGFMHACGHDAHATIGLGVLDAVLDSDFEGTLKVFFQPSEERVAGGKAVVQGGHLDDVDALLAVHVGLDHPTGEVVCGVDGFLAVSHFRADFTGAPAHAGAKPEEGKNANLAAAAATQNLYSISRHSDGATRVNVGLMGGGTATNIVAEESFIEGEVRGETTELMEYMEDRAHTVIESAAAMYDCEVDIGVEGKAPSARSDEELTTLVRSVSEGVEGVDSILDSDDLGGSEDATYLMQHVQDNGGLAAYVGVGTDHPGGHHTRTFDVDEETIRIAIDVLSGSIEQIAATDPQAA</sequence>
<dbReference type="InterPro" id="IPR002933">
    <property type="entry name" value="Peptidase_M20"/>
</dbReference>
<dbReference type="GO" id="GO:0046872">
    <property type="term" value="F:metal ion binding"/>
    <property type="evidence" value="ECO:0007669"/>
    <property type="project" value="UniProtKB-KW"/>
</dbReference>
<feature type="domain" description="Peptidase M20 dimerisation" evidence="2">
    <location>
        <begin position="224"/>
        <end position="316"/>
    </location>
</feature>
<name>A0A1H7J066_HALLR</name>
<dbReference type="Pfam" id="PF07687">
    <property type="entry name" value="M20_dimer"/>
    <property type="match status" value="1"/>
</dbReference>
<feature type="binding site" evidence="1">
    <location>
        <position position="145"/>
    </location>
    <ligand>
        <name>Mn(2+)</name>
        <dbReference type="ChEBI" id="CHEBI:29035"/>
        <label>2</label>
    </ligand>
</feature>
<dbReference type="InterPro" id="IPR036264">
    <property type="entry name" value="Bact_exopeptidase_dim_dom"/>
</dbReference>
<comment type="cofactor">
    <cofactor evidence="1">
        <name>Mn(2+)</name>
        <dbReference type="ChEBI" id="CHEBI:29035"/>
    </cofactor>
    <text evidence="1">The Mn(2+) ion enhances activity.</text>
</comment>
<dbReference type="PANTHER" id="PTHR30575:SF3">
    <property type="entry name" value="PEPTIDASE M20 DIMERISATION DOMAIN-CONTAINING PROTEIN"/>
    <property type="match status" value="1"/>
</dbReference>
<protein>
    <submittedName>
        <fullName evidence="3">Aminobenzoyl-glutamate utilization protein A</fullName>
    </submittedName>
</protein>
<evidence type="ECO:0000256" key="1">
    <source>
        <dbReference type="PIRSR" id="PIRSR005962-1"/>
    </source>
</evidence>